<evidence type="ECO:0000256" key="1">
    <source>
        <dbReference type="SAM" id="Phobius"/>
    </source>
</evidence>
<evidence type="ECO:0000313" key="4">
    <source>
        <dbReference type="Proteomes" id="UP000001992"/>
    </source>
</evidence>
<dbReference type="Pfam" id="PF00149">
    <property type="entry name" value="Metallophos"/>
    <property type="match status" value="1"/>
</dbReference>
<gene>
    <name evidence="3" type="ordered locus">Msm_0964</name>
</gene>
<feature type="transmembrane region" description="Helical" evidence="1">
    <location>
        <begin position="36"/>
        <end position="55"/>
    </location>
</feature>
<keyword evidence="1" id="KW-1133">Transmembrane helix</keyword>
<organism evidence="3 4">
    <name type="scientific">Methanobrevibacter smithii (strain ATCC 35061 / DSM 861 / OCM 144 / PS)</name>
    <dbReference type="NCBI Taxonomy" id="420247"/>
    <lineage>
        <taxon>Archaea</taxon>
        <taxon>Methanobacteriati</taxon>
        <taxon>Methanobacteriota</taxon>
        <taxon>Methanomada group</taxon>
        <taxon>Methanobacteria</taxon>
        <taxon>Methanobacteriales</taxon>
        <taxon>Methanobacteriaceae</taxon>
        <taxon>Methanobrevibacter</taxon>
    </lineage>
</organism>
<dbReference type="PANTHER" id="PTHR31302">
    <property type="entry name" value="TRANSMEMBRANE PROTEIN WITH METALLOPHOSPHOESTERASE DOMAIN-RELATED"/>
    <property type="match status" value="1"/>
</dbReference>
<dbReference type="RefSeq" id="WP_011954206.1">
    <property type="nucleotide sequence ID" value="NC_009515.1"/>
</dbReference>
<feature type="transmembrane region" description="Helical" evidence="1">
    <location>
        <begin position="97"/>
        <end position="118"/>
    </location>
</feature>
<feature type="transmembrane region" description="Helical" evidence="1">
    <location>
        <begin position="12"/>
        <end position="30"/>
    </location>
</feature>
<dbReference type="eggNOG" id="arCOG01156">
    <property type="taxonomic scope" value="Archaea"/>
</dbReference>
<dbReference type="Gene3D" id="3.60.21.10">
    <property type="match status" value="1"/>
</dbReference>
<dbReference type="GO" id="GO:0016787">
    <property type="term" value="F:hydrolase activity"/>
    <property type="evidence" value="ECO:0007669"/>
    <property type="project" value="InterPro"/>
</dbReference>
<dbReference type="GeneID" id="78817604"/>
<protein>
    <submittedName>
        <fullName evidence="3">Calcineurin-like phosphoesterase</fullName>
    </submittedName>
</protein>
<dbReference type="InterPro" id="IPR029052">
    <property type="entry name" value="Metallo-depent_PP-like"/>
</dbReference>
<dbReference type="Proteomes" id="UP000001992">
    <property type="component" value="Chromosome"/>
</dbReference>
<keyword evidence="1" id="KW-0812">Transmembrane</keyword>
<dbReference type="AlphaFoldDB" id="A5ULU1"/>
<accession>A5ULU1</accession>
<dbReference type="PANTHER" id="PTHR31302:SF0">
    <property type="entry name" value="TRANSMEMBRANE PROTEIN WITH METALLOPHOSPHOESTERASE DOMAIN"/>
    <property type="match status" value="1"/>
</dbReference>
<dbReference type="HOGENOM" id="CLU_025443_0_1_2"/>
<reference evidence="3 4" key="1">
    <citation type="journal article" date="2007" name="Proc. Natl. Acad. Sci. U.S.A.">
        <title>Genomic and metabolic adaptations of Methanobrevibacter smithii to the human gut.</title>
        <authorList>
            <person name="Samuel B.S."/>
            <person name="Hansen E.E."/>
            <person name="Manchester J.K."/>
            <person name="Coutinho P.M."/>
            <person name="Henrissat B."/>
            <person name="Fulton R."/>
            <person name="Latreille P."/>
            <person name="Kim K."/>
            <person name="Wilson R.K."/>
            <person name="Gordon J.I."/>
        </authorList>
    </citation>
    <scope>NUCLEOTIDE SEQUENCE [LARGE SCALE GENOMIC DNA]</scope>
    <source>
        <strain evidence="4">ATCC 35061 / DSM 861 / OCM 144 / PS</strain>
    </source>
</reference>
<dbReference type="InterPro" id="IPR004843">
    <property type="entry name" value="Calcineurin-like_PHP"/>
</dbReference>
<dbReference type="STRING" id="420247.Msm_0964"/>
<feature type="transmembrane region" description="Helical" evidence="1">
    <location>
        <begin position="67"/>
        <end position="91"/>
    </location>
</feature>
<dbReference type="PATRIC" id="fig|420247.28.peg.961"/>
<feature type="domain" description="Calcineurin-like phosphoesterase" evidence="2">
    <location>
        <begin position="140"/>
        <end position="299"/>
    </location>
</feature>
<keyword evidence="4" id="KW-1185">Reference proteome</keyword>
<dbReference type="KEGG" id="msi:Msm_0964"/>
<dbReference type="EnsemblBacteria" id="ABQ87169">
    <property type="protein sequence ID" value="ABQ87169"/>
    <property type="gene ID" value="Msm_0964"/>
</dbReference>
<dbReference type="BioCyc" id="MSMI420247:GHWZ-989-MONOMER"/>
<evidence type="ECO:0000259" key="2">
    <source>
        <dbReference type="Pfam" id="PF00149"/>
    </source>
</evidence>
<name>A5ULU1_METS3</name>
<dbReference type="SUPFAM" id="SSF56300">
    <property type="entry name" value="Metallo-dependent phosphatases"/>
    <property type="match status" value="1"/>
</dbReference>
<keyword evidence="1" id="KW-0472">Membrane</keyword>
<dbReference type="InterPro" id="IPR051158">
    <property type="entry name" value="Metallophosphoesterase_sf"/>
</dbReference>
<proteinExistence type="predicted"/>
<evidence type="ECO:0000313" key="3">
    <source>
        <dbReference type="EMBL" id="ABQ87169.1"/>
    </source>
</evidence>
<dbReference type="EMBL" id="CP000678">
    <property type="protein sequence ID" value="ABQ87169.1"/>
    <property type="molecule type" value="Genomic_DNA"/>
</dbReference>
<sequence length="356" mass="40786">MSFRTKRVFIATPFYMLFEFFLLKYFFLLFGGVKDVYLFIATLLLGGLQCIPMIFEEKKSTAAGRFCTEIFGIWQWAMLMILIDLIVIYAIKQFIGISLFAVCILLAVVPILGVYSYFHAHKLVVKEHTLKFDNLKEEVNIVHLSDIHFGAVRHKKIINHVADKLNELSDRCDIAIVSGDLADGSCVVKEDDFQAFKKVNMPIVFTPGNHDFYPGIENVCRAAKKAGMIILDDEKMEFNGLNIFGLSFTFGDKEDVSNEQLKQATDEDAVNIINYHVPYGWDLFTRLGYNLQLSGHTHGGQFYPMRWFCKLMFKYNMGIFEKNGSYLSVTTGVGSMDTPMRWRTDSELVILKLRKK</sequence>